<protein>
    <submittedName>
        <fullName evidence="2">Aste57867_1829 protein</fullName>
    </submittedName>
</protein>
<dbReference type="EMBL" id="CAADRA010000168">
    <property type="protein sequence ID" value="VFT79037.1"/>
    <property type="molecule type" value="Genomic_DNA"/>
</dbReference>
<dbReference type="AlphaFoldDB" id="A0A485K759"/>
<organism evidence="2 3">
    <name type="scientific">Aphanomyces stellatus</name>
    <dbReference type="NCBI Taxonomy" id="120398"/>
    <lineage>
        <taxon>Eukaryota</taxon>
        <taxon>Sar</taxon>
        <taxon>Stramenopiles</taxon>
        <taxon>Oomycota</taxon>
        <taxon>Saprolegniomycetes</taxon>
        <taxon>Saprolegniales</taxon>
        <taxon>Verrucalvaceae</taxon>
        <taxon>Aphanomyces</taxon>
    </lineage>
</organism>
<gene>
    <name evidence="2" type="primary">Aste57867_1829</name>
    <name evidence="1" type="ORF">As57867_001827</name>
    <name evidence="2" type="ORF">ASTE57867_1829</name>
</gene>
<name>A0A485K759_9STRA</name>
<dbReference type="InterPro" id="IPR046341">
    <property type="entry name" value="SET_dom_sf"/>
</dbReference>
<dbReference type="SUPFAM" id="SSF82199">
    <property type="entry name" value="SET domain"/>
    <property type="match status" value="1"/>
</dbReference>
<evidence type="ECO:0000313" key="1">
    <source>
        <dbReference type="EMBL" id="KAF0718221.1"/>
    </source>
</evidence>
<sequence length="127" mass="14368">MESPTKRLKTSLDLDAGKVNPVDETHLMQEQDAEEDVHSNESLDVGERLCRWLEANGAELSKLRIETYAPEVRGVHAKDPYQAKDRVMLIPLNCLITVEMGKATEIGQKFLHLEFGAPKHIFLLMNL</sequence>
<evidence type="ECO:0000313" key="2">
    <source>
        <dbReference type="EMBL" id="VFT79037.1"/>
    </source>
</evidence>
<dbReference type="EMBL" id="VJMH01000168">
    <property type="protein sequence ID" value="KAF0718221.1"/>
    <property type="molecule type" value="Genomic_DNA"/>
</dbReference>
<accession>A0A485K759</accession>
<dbReference type="Gene3D" id="3.90.1410.10">
    <property type="entry name" value="set domain protein methyltransferase, domain 1"/>
    <property type="match status" value="1"/>
</dbReference>
<evidence type="ECO:0000313" key="3">
    <source>
        <dbReference type="Proteomes" id="UP000332933"/>
    </source>
</evidence>
<reference evidence="2 3" key="1">
    <citation type="submission" date="2019-03" db="EMBL/GenBank/DDBJ databases">
        <authorList>
            <person name="Gaulin E."/>
            <person name="Dumas B."/>
        </authorList>
    </citation>
    <scope>NUCLEOTIDE SEQUENCE [LARGE SCALE GENOMIC DNA]</scope>
    <source>
        <strain evidence="2">CBS 568.67</strain>
    </source>
</reference>
<reference evidence="1" key="2">
    <citation type="submission" date="2019-06" db="EMBL/GenBank/DDBJ databases">
        <title>Genomics analysis of Aphanomyces spp. identifies a new class of oomycete effector associated with host adaptation.</title>
        <authorList>
            <person name="Gaulin E."/>
        </authorList>
    </citation>
    <scope>NUCLEOTIDE SEQUENCE</scope>
    <source>
        <strain evidence="1">CBS 578.67</strain>
    </source>
</reference>
<dbReference type="Proteomes" id="UP000332933">
    <property type="component" value="Unassembled WGS sequence"/>
</dbReference>
<proteinExistence type="predicted"/>
<keyword evidence="3" id="KW-1185">Reference proteome</keyword>